<dbReference type="OrthoDB" id="9808953at2"/>
<evidence type="ECO:0000256" key="1">
    <source>
        <dbReference type="SAM" id="SignalP"/>
    </source>
</evidence>
<dbReference type="EMBL" id="FQUC01000004">
    <property type="protein sequence ID" value="SHF18673.1"/>
    <property type="molecule type" value="Genomic_DNA"/>
</dbReference>
<dbReference type="AlphaFoldDB" id="A0A1M4ZKV5"/>
<accession>A0A1M4ZKV5</accession>
<dbReference type="STRING" id="1346286.SAMN05444362_104120"/>
<evidence type="ECO:0008006" key="4">
    <source>
        <dbReference type="Google" id="ProtNLM"/>
    </source>
</evidence>
<gene>
    <name evidence="2" type="ORF">SAMN05444362_104120</name>
</gene>
<protein>
    <recommendedName>
        <fullName evidence="4">C1q domain-containing protein</fullName>
    </recommendedName>
</protein>
<dbReference type="RefSeq" id="WP_139262026.1">
    <property type="nucleotide sequence ID" value="NZ_BBXL01000025.1"/>
</dbReference>
<name>A0A1M4ZKV5_9BACT</name>
<feature type="signal peptide" evidence="1">
    <location>
        <begin position="1"/>
        <end position="19"/>
    </location>
</feature>
<dbReference type="Proteomes" id="UP000184480">
    <property type="component" value="Unassembled WGS sequence"/>
</dbReference>
<sequence>MKKNLLYIFCLALSSMVYAQVGIRSLNPIGAFHIDGLGNTPASPITSELTDDIIIQNDGAGGVGVGIGKIPSTNAQLDLQSSTKGFTLNKVALSSPTDITTVPTPRSGMLVYNTNTNTSASISEGVFFHNNSQWLRVDTNTSLPELTLSTLLNNTPTTTISSTSTHVGTALLKFKSADGAIKVPSTSAYAFCIRLYGSVPAFTIPVGRDNPVYHYYIYLVKKSDLTILDSAELDLSVFSTKEMAYMVTLGASLQANDEVYIYLGNAKDHPVWTLYGGSTTSANLTSLIYWKI</sequence>
<proteinExistence type="predicted"/>
<organism evidence="2 3">
    <name type="scientific">Dysgonomonas macrotermitis</name>
    <dbReference type="NCBI Taxonomy" id="1346286"/>
    <lineage>
        <taxon>Bacteria</taxon>
        <taxon>Pseudomonadati</taxon>
        <taxon>Bacteroidota</taxon>
        <taxon>Bacteroidia</taxon>
        <taxon>Bacteroidales</taxon>
        <taxon>Dysgonomonadaceae</taxon>
        <taxon>Dysgonomonas</taxon>
    </lineage>
</organism>
<evidence type="ECO:0000313" key="2">
    <source>
        <dbReference type="EMBL" id="SHF18673.1"/>
    </source>
</evidence>
<evidence type="ECO:0000313" key="3">
    <source>
        <dbReference type="Proteomes" id="UP000184480"/>
    </source>
</evidence>
<keyword evidence="1" id="KW-0732">Signal</keyword>
<keyword evidence="3" id="KW-1185">Reference proteome</keyword>
<feature type="chain" id="PRO_5012815823" description="C1q domain-containing protein" evidence="1">
    <location>
        <begin position="20"/>
        <end position="292"/>
    </location>
</feature>
<reference evidence="3" key="1">
    <citation type="submission" date="2016-11" db="EMBL/GenBank/DDBJ databases">
        <authorList>
            <person name="Varghese N."/>
            <person name="Submissions S."/>
        </authorList>
    </citation>
    <scope>NUCLEOTIDE SEQUENCE [LARGE SCALE GENOMIC DNA]</scope>
    <source>
        <strain evidence="3">DSM 27370</strain>
    </source>
</reference>